<dbReference type="EMBL" id="VTPC01091034">
    <property type="protein sequence ID" value="KAF2880027.1"/>
    <property type="molecule type" value="Genomic_DNA"/>
</dbReference>
<evidence type="ECO:0000313" key="5">
    <source>
        <dbReference type="Proteomes" id="UP000801492"/>
    </source>
</evidence>
<feature type="chain" id="PRO_5035474791" description="Ig-like domain-containing protein" evidence="2">
    <location>
        <begin position="23"/>
        <end position="354"/>
    </location>
</feature>
<organism evidence="4 5">
    <name type="scientific">Ignelater luminosus</name>
    <name type="common">Cucubano</name>
    <name type="synonym">Pyrophorus luminosus</name>
    <dbReference type="NCBI Taxonomy" id="2038154"/>
    <lineage>
        <taxon>Eukaryota</taxon>
        <taxon>Metazoa</taxon>
        <taxon>Ecdysozoa</taxon>
        <taxon>Arthropoda</taxon>
        <taxon>Hexapoda</taxon>
        <taxon>Insecta</taxon>
        <taxon>Pterygota</taxon>
        <taxon>Neoptera</taxon>
        <taxon>Endopterygota</taxon>
        <taxon>Coleoptera</taxon>
        <taxon>Polyphaga</taxon>
        <taxon>Elateriformia</taxon>
        <taxon>Elateroidea</taxon>
        <taxon>Elateridae</taxon>
        <taxon>Agrypninae</taxon>
        <taxon>Pyrophorini</taxon>
        <taxon>Ignelater</taxon>
    </lineage>
</organism>
<evidence type="ECO:0000259" key="3">
    <source>
        <dbReference type="PROSITE" id="PS50835"/>
    </source>
</evidence>
<dbReference type="PANTHER" id="PTHR19890:SF10">
    <property type="entry name" value="FIBROBLAST GROWTH FACTOR RECEPTOR-LIKE 1"/>
    <property type="match status" value="1"/>
</dbReference>
<dbReference type="InterPro" id="IPR052615">
    <property type="entry name" value="FGFRL"/>
</dbReference>
<keyword evidence="1" id="KW-0472">Membrane</keyword>
<dbReference type="PROSITE" id="PS50835">
    <property type="entry name" value="IG_LIKE"/>
    <property type="match status" value="1"/>
</dbReference>
<feature type="domain" description="Ig-like" evidence="3">
    <location>
        <begin position="175"/>
        <end position="281"/>
    </location>
</feature>
<keyword evidence="1" id="KW-0812">Transmembrane</keyword>
<accession>A0A8K0C928</accession>
<gene>
    <name evidence="4" type="ORF">ILUMI_26148</name>
</gene>
<dbReference type="Pfam" id="PF13927">
    <property type="entry name" value="Ig_3"/>
    <property type="match status" value="1"/>
</dbReference>
<dbReference type="SMART" id="SM00409">
    <property type="entry name" value="IG"/>
    <property type="match status" value="2"/>
</dbReference>
<evidence type="ECO:0000256" key="1">
    <source>
        <dbReference type="SAM" id="Phobius"/>
    </source>
</evidence>
<dbReference type="AlphaFoldDB" id="A0A8K0C928"/>
<dbReference type="InterPro" id="IPR007110">
    <property type="entry name" value="Ig-like_dom"/>
</dbReference>
<dbReference type="Gene3D" id="2.60.40.10">
    <property type="entry name" value="Immunoglobulins"/>
    <property type="match status" value="2"/>
</dbReference>
<protein>
    <recommendedName>
        <fullName evidence="3">Ig-like domain-containing protein</fullName>
    </recommendedName>
</protein>
<keyword evidence="5" id="KW-1185">Reference proteome</keyword>
<reference evidence="4" key="1">
    <citation type="submission" date="2019-08" db="EMBL/GenBank/DDBJ databases">
        <title>The genome of the North American firefly Photinus pyralis.</title>
        <authorList>
            <consortium name="Photinus pyralis genome working group"/>
            <person name="Fallon T.R."/>
            <person name="Sander Lower S.E."/>
            <person name="Weng J.-K."/>
        </authorList>
    </citation>
    <scope>NUCLEOTIDE SEQUENCE</scope>
    <source>
        <strain evidence="4">TRF0915ILg1</strain>
        <tissue evidence="4">Whole body</tissue>
    </source>
</reference>
<dbReference type="OrthoDB" id="6244905at2759"/>
<dbReference type="InterPro" id="IPR013783">
    <property type="entry name" value="Ig-like_fold"/>
</dbReference>
<keyword evidence="2" id="KW-0732">Signal</keyword>
<evidence type="ECO:0000313" key="4">
    <source>
        <dbReference type="EMBL" id="KAF2880027.1"/>
    </source>
</evidence>
<keyword evidence="1" id="KW-1133">Transmembrane helix</keyword>
<evidence type="ECO:0000256" key="2">
    <source>
        <dbReference type="SAM" id="SignalP"/>
    </source>
</evidence>
<dbReference type="SUPFAM" id="SSF48726">
    <property type="entry name" value="Immunoglobulin"/>
    <property type="match status" value="2"/>
</dbReference>
<dbReference type="Proteomes" id="UP000801492">
    <property type="component" value="Unassembled WGS sequence"/>
</dbReference>
<feature type="signal peptide" evidence="2">
    <location>
        <begin position="1"/>
        <end position="22"/>
    </location>
</feature>
<dbReference type="PANTHER" id="PTHR19890">
    <property type="entry name" value="FIBROBLAST GROWTH FACTOR RECEPTOR"/>
    <property type="match status" value="1"/>
</dbReference>
<proteinExistence type="predicted"/>
<feature type="transmembrane region" description="Helical" evidence="1">
    <location>
        <begin position="295"/>
        <end position="316"/>
    </location>
</feature>
<dbReference type="InterPro" id="IPR036179">
    <property type="entry name" value="Ig-like_dom_sf"/>
</dbReference>
<dbReference type="InterPro" id="IPR003599">
    <property type="entry name" value="Ig_sub"/>
</dbReference>
<name>A0A8K0C928_IGNLU</name>
<comment type="caution">
    <text evidence="4">The sequence shown here is derived from an EMBL/GenBank/DDBJ whole genome shotgun (WGS) entry which is preliminary data.</text>
</comment>
<sequence>MTGVRVCLFLVCFFACVSICIPAQIFNQGDYYLSDYPLFYLPDSQQDTGYVKYQKPEVIRQHSGTDMVLKCNTTSCLYHKHKIIWEFKECQPDFKRTPCSTFYEMNNKGHANKSSTWVKIPSEQIIRKRCSFNLQLHNINENHSGLYRCTEDNKTIKTYEVEVIDPLNRYSVQPPELLNIIPSNITINQSMQIIMQCKVYSKQPPVIWWFKQSDMTNYDIHYSDKYYNRINTSVLVYPVPNELNVYLSKLNIYHAREADSGIYVCVAMTEGGKDYKDAVVNVVTIPNNCEPQTSFFLLFLIPLVFVLIPTVVWLCYFRKKKKDLRHVNAHNHQDVHLTRPMISSGVASNESTFV</sequence>